<dbReference type="InterPro" id="IPR009384">
    <property type="entry name" value="SwrD-like"/>
</dbReference>
<dbReference type="EMBL" id="QOVW01000076">
    <property type="protein sequence ID" value="RDB35731.1"/>
    <property type="molecule type" value="Genomic_DNA"/>
</dbReference>
<evidence type="ECO:0000313" key="2">
    <source>
        <dbReference type="Proteomes" id="UP000253934"/>
    </source>
</evidence>
<sequence length="81" mass="9426">MIKLTKIDGHEIHINHCNIQWIETLPDTTITILSGARIIVKESLNEVLRLIDERINYENSFCLNNDFNISHINSEKLPHMT</sequence>
<keyword evidence="1" id="KW-0969">Cilium</keyword>
<dbReference type="AlphaFoldDB" id="A0A369KM55"/>
<gene>
    <name evidence="1" type="ORF">DCC88_08505</name>
</gene>
<evidence type="ECO:0000313" key="1">
    <source>
        <dbReference type="EMBL" id="RDB35731.1"/>
    </source>
</evidence>
<comment type="caution">
    <text evidence="1">The sequence shown here is derived from an EMBL/GenBank/DDBJ whole genome shotgun (WGS) entry which is preliminary data.</text>
</comment>
<dbReference type="RefSeq" id="WP_338634755.1">
    <property type="nucleotide sequence ID" value="NZ_CP146516.1"/>
</dbReference>
<keyword evidence="1" id="KW-0966">Cell projection</keyword>
<reference evidence="1" key="1">
    <citation type="submission" date="2018-04" db="EMBL/GenBank/DDBJ databases">
        <title>Draft genome sequence of the Candidatus Spirobacillus cienkowskii, a pathogen of freshwater Daphnia species, reconstructed from hemolymph metagenomic reads.</title>
        <authorList>
            <person name="Bresciani L."/>
            <person name="Lemos L.N."/>
            <person name="Wale N."/>
            <person name="Lin J.Y."/>
            <person name="Fernandes G.R."/>
            <person name="Duffy M.A."/>
            <person name="Rodrigues J.M."/>
        </authorList>
    </citation>
    <scope>NUCLEOTIDE SEQUENCE [LARGE SCALE GENOMIC DNA]</scope>
    <source>
        <strain evidence="1">Binning01</strain>
    </source>
</reference>
<accession>A0A369KM55</accession>
<keyword evidence="2" id="KW-1185">Reference proteome</keyword>
<proteinExistence type="predicted"/>
<dbReference type="PANTHER" id="PTHR39185">
    <property type="entry name" value="SWARMING MOTILITY PROTEIN SWRD"/>
    <property type="match status" value="1"/>
</dbReference>
<dbReference type="Pfam" id="PF06289">
    <property type="entry name" value="FlbD"/>
    <property type="match status" value="1"/>
</dbReference>
<dbReference type="Proteomes" id="UP000253934">
    <property type="component" value="Unassembled WGS sequence"/>
</dbReference>
<protein>
    <submittedName>
        <fullName evidence="1">Flagellar protein</fullName>
    </submittedName>
</protein>
<keyword evidence="1" id="KW-0282">Flagellum</keyword>
<organism evidence="1 2">
    <name type="scientific">Spirobacillus cienkowskii</name>
    <dbReference type="NCBI Taxonomy" id="495820"/>
    <lineage>
        <taxon>Bacteria</taxon>
        <taxon>Pseudomonadati</taxon>
        <taxon>Bdellovibrionota</taxon>
        <taxon>Oligoflexia</taxon>
        <taxon>Silvanigrellales</taxon>
        <taxon>Spirobacillus</taxon>
    </lineage>
</organism>
<dbReference type="PANTHER" id="PTHR39185:SF1">
    <property type="entry name" value="SWARMING MOTILITY PROTEIN SWRD"/>
    <property type="match status" value="1"/>
</dbReference>
<name>A0A369KM55_9BACT</name>